<dbReference type="AlphaFoldDB" id="A0AAE5AUW6"/>
<dbReference type="InterPro" id="IPR042099">
    <property type="entry name" value="ANL_N_sf"/>
</dbReference>
<evidence type="ECO:0000313" key="3">
    <source>
        <dbReference type="Proteomes" id="UP000436692"/>
    </source>
</evidence>
<protein>
    <submittedName>
        <fullName evidence="2">AMP-binding protein</fullName>
    </submittedName>
</protein>
<evidence type="ECO:0000259" key="1">
    <source>
        <dbReference type="Pfam" id="PF00501"/>
    </source>
</evidence>
<name>A0AAE5AUW6_AGRVI</name>
<dbReference type="Pfam" id="PF00501">
    <property type="entry name" value="AMP-binding"/>
    <property type="match status" value="1"/>
</dbReference>
<dbReference type="SUPFAM" id="SSF56801">
    <property type="entry name" value="Acetyl-CoA synthetase-like"/>
    <property type="match status" value="1"/>
</dbReference>
<evidence type="ECO:0000313" key="2">
    <source>
        <dbReference type="EMBL" id="MUZ57653.1"/>
    </source>
</evidence>
<gene>
    <name evidence="2" type="ORF">GOZ95_09295</name>
</gene>
<feature type="domain" description="AMP-dependent synthetase/ligase" evidence="1">
    <location>
        <begin position="59"/>
        <end position="216"/>
    </location>
</feature>
<proteinExistence type="predicted"/>
<comment type="caution">
    <text evidence="2">The sequence shown here is derived from an EMBL/GenBank/DDBJ whole genome shotgun (WGS) entry which is preliminary data.</text>
</comment>
<dbReference type="Gene3D" id="3.40.50.12780">
    <property type="entry name" value="N-terminal domain of ligase-like"/>
    <property type="match status" value="1"/>
</dbReference>
<sequence length="391" mass="43063">MTDVRTLSFDELVEEIFEPGSPNFLRSELDDSLRTSPWSFDAGAEPFFSKLPSTIYFSTSGSTGSPKVISKTLRQVDLEVAAVSGCMPATPNEVISFAPANHAFGFFCGLAFALRHGIPYQYCPISLGIGPINRSERQLLIVALPAAYKAIERDRDKLSGNEHTTILQSGGPISTAYVDAIVDMTNLAVDGVEIYGSTEAGAIAHRRTSSFPNDWELFSDVEVLPNRTEADLLTELIVSGPRCVQPRTSAAEAITNVLPHVRTGDLVRFTGERHFALCGRLDRVIQINGANTDLDFLQEFLNRRFSQAEFYVAAASDTLRGAGFVVHFHCRGSRFVIQRLWREIGRALHEEFPRNVYPLEIHYSTSPFRKSSAGKITGPLSAEVSNRVDVA</sequence>
<dbReference type="RefSeq" id="WP_156629768.1">
    <property type="nucleotide sequence ID" value="NZ_JABAEJ010000003.1"/>
</dbReference>
<organism evidence="2 3">
    <name type="scientific">Agrobacterium vitis</name>
    <name type="common">Rhizobium vitis</name>
    <dbReference type="NCBI Taxonomy" id="373"/>
    <lineage>
        <taxon>Bacteria</taxon>
        <taxon>Pseudomonadati</taxon>
        <taxon>Pseudomonadota</taxon>
        <taxon>Alphaproteobacteria</taxon>
        <taxon>Hyphomicrobiales</taxon>
        <taxon>Rhizobiaceae</taxon>
        <taxon>Rhizobium/Agrobacterium group</taxon>
        <taxon>Agrobacterium</taxon>
    </lineage>
</organism>
<dbReference type="InterPro" id="IPR000873">
    <property type="entry name" value="AMP-dep_synth/lig_dom"/>
</dbReference>
<dbReference type="Proteomes" id="UP000436692">
    <property type="component" value="Unassembled WGS sequence"/>
</dbReference>
<dbReference type="EMBL" id="WPHM01000004">
    <property type="protein sequence ID" value="MUZ57653.1"/>
    <property type="molecule type" value="Genomic_DNA"/>
</dbReference>
<accession>A0AAE5AUW6</accession>
<reference evidence="2 3" key="1">
    <citation type="submission" date="2019-12" db="EMBL/GenBank/DDBJ databases">
        <title>Whole-genome sequencing of Allorhizobium vitis.</title>
        <authorList>
            <person name="Gan H.M."/>
            <person name="Szegedi E."/>
            <person name="Burr T."/>
            <person name="Savka M.A."/>
        </authorList>
    </citation>
    <scope>NUCLEOTIDE SEQUENCE [LARGE SCALE GENOMIC DNA]</scope>
    <source>
        <strain evidence="2 3">CG989</strain>
    </source>
</reference>